<dbReference type="AlphaFoldDB" id="A0A6J4UMS1"/>
<gene>
    <name evidence="2" type="ORF">AVDCRST_MAG33-1081</name>
</gene>
<organism evidence="2">
    <name type="scientific">uncultured Thermomicrobiales bacterium</name>
    <dbReference type="NCBI Taxonomy" id="1645740"/>
    <lineage>
        <taxon>Bacteria</taxon>
        <taxon>Pseudomonadati</taxon>
        <taxon>Thermomicrobiota</taxon>
        <taxon>Thermomicrobia</taxon>
        <taxon>Thermomicrobiales</taxon>
        <taxon>environmental samples</taxon>
    </lineage>
</organism>
<name>A0A6J4UMS1_9BACT</name>
<dbReference type="SUPFAM" id="SSF51735">
    <property type="entry name" value="NAD(P)-binding Rossmann-fold domains"/>
    <property type="match status" value="1"/>
</dbReference>
<dbReference type="InterPro" id="IPR016040">
    <property type="entry name" value="NAD(P)-bd_dom"/>
</dbReference>
<dbReference type="EMBL" id="CADCWK010000101">
    <property type="protein sequence ID" value="CAA9553431.1"/>
    <property type="molecule type" value="Genomic_DNA"/>
</dbReference>
<dbReference type="Pfam" id="PF13460">
    <property type="entry name" value="NAD_binding_10"/>
    <property type="match status" value="1"/>
</dbReference>
<feature type="domain" description="NAD(P)-binding" evidence="1">
    <location>
        <begin position="6"/>
        <end position="179"/>
    </location>
</feature>
<protein>
    <recommendedName>
        <fullName evidence="1">NAD(P)-binding domain-containing protein</fullName>
    </recommendedName>
</protein>
<dbReference type="Gene3D" id="3.40.50.720">
    <property type="entry name" value="NAD(P)-binding Rossmann-like Domain"/>
    <property type="match status" value="1"/>
</dbReference>
<accession>A0A6J4UMS1</accession>
<reference evidence="2" key="1">
    <citation type="submission" date="2020-02" db="EMBL/GenBank/DDBJ databases">
        <authorList>
            <person name="Meier V. D."/>
        </authorList>
    </citation>
    <scope>NUCLEOTIDE SEQUENCE</scope>
    <source>
        <strain evidence="2">AVDCRST_MAG33</strain>
    </source>
</reference>
<evidence type="ECO:0000313" key="2">
    <source>
        <dbReference type="EMBL" id="CAA9553431.1"/>
    </source>
</evidence>
<evidence type="ECO:0000259" key="1">
    <source>
        <dbReference type="Pfam" id="PF13460"/>
    </source>
</evidence>
<dbReference type="PANTHER" id="PTHR43162">
    <property type="match status" value="1"/>
</dbReference>
<sequence length="281" mass="29474">MFLITGATGNIGSGVVSILTGQGHDVRALVRSAARGDVLPSGVDIAVGDLDDAESVTAALRSVDGVFLLHAGTGTTQTQTMIDAARTAGVRRIVLLSSIGARLRPMPIIGETLAAREDLLRASGLDVTYLRPNTLMSNALAWADGIRSDNRVVDPTGPGRMPAVDPADIARVAARVLTEDGHVGHGYILNGPEALTSREQVEILADVLGRPIEFVDVAPEQFEQDSIAQGTLAPFAGALRDLNELFRAGRAGVITDDIENVTGVAPGTFRAWCEHHAGAFQ</sequence>
<dbReference type="InterPro" id="IPR036291">
    <property type="entry name" value="NAD(P)-bd_dom_sf"/>
</dbReference>
<dbReference type="Gene3D" id="3.90.25.10">
    <property type="entry name" value="UDP-galactose 4-epimerase, domain 1"/>
    <property type="match status" value="1"/>
</dbReference>
<dbReference type="PANTHER" id="PTHR43162:SF1">
    <property type="entry name" value="PRESTALK A DIFFERENTIATION PROTEIN A"/>
    <property type="match status" value="1"/>
</dbReference>
<proteinExistence type="predicted"/>
<dbReference type="InterPro" id="IPR051604">
    <property type="entry name" value="Ergot_Alk_Oxidoreductase"/>
</dbReference>